<dbReference type="SUPFAM" id="SSF100950">
    <property type="entry name" value="NagB/RpiA/CoA transferase-like"/>
    <property type="match status" value="1"/>
</dbReference>
<proteinExistence type="predicted"/>
<dbReference type="GO" id="GO:0008410">
    <property type="term" value="F:CoA-transferase activity"/>
    <property type="evidence" value="ECO:0007669"/>
    <property type="project" value="InterPro"/>
</dbReference>
<dbReference type="SMART" id="SM00882">
    <property type="entry name" value="CoA_trans"/>
    <property type="match status" value="1"/>
</dbReference>
<dbReference type="InterPro" id="IPR004165">
    <property type="entry name" value="CoA_trans_fam_I"/>
</dbReference>
<dbReference type="OrthoDB" id="9252at2157"/>
<protein>
    <submittedName>
        <fullName evidence="1">Glutaconate CoA-transferase subunit B</fullName>
    </submittedName>
</protein>
<evidence type="ECO:0000313" key="2">
    <source>
        <dbReference type="Proteomes" id="UP000198882"/>
    </source>
</evidence>
<evidence type="ECO:0000313" key="1">
    <source>
        <dbReference type="EMBL" id="SDK62417.1"/>
    </source>
</evidence>
<dbReference type="InterPro" id="IPR037171">
    <property type="entry name" value="NagB/RpiA_transferase-like"/>
</dbReference>
<accession>A0A1G9DEZ9</accession>
<dbReference type="EMBL" id="FNFE01000005">
    <property type="protein sequence ID" value="SDK62417.1"/>
    <property type="molecule type" value="Genomic_DNA"/>
</dbReference>
<name>A0A1G9DEZ9_9EURY</name>
<organism evidence="1 2">
    <name type="scientific">Natronorubrum texcoconense</name>
    <dbReference type="NCBI Taxonomy" id="1095776"/>
    <lineage>
        <taxon>Archaea</taxon>
        <taxon>Methanobacteriati</taxon>
        <taxon>Methanobacteriota</taxon>
        <taxon>Stenosarchaea group</taxon>
        <taxon>Halobacteria</taxon>
        <taxon>Halobacteriales</taxon>
        <taxon>Natrialbaceae</taxon>
        <taxon>Natronorubrum</taxon>
    </lineage>
</organism>
<dbReference type="Proteomes" id="UP000198882">
    <property type="component" value="Unassembled WGS sequence"/>
</dbReference>
<keyword evidence="1" id="KW-0808">Transferase</keyword>
<dbReference type="PANTHER" id="PTHR43293">
    <property type="entry name" value="ACETATE COA-TRANSFERASE YDIF"/>
    <property type="match status" value="1"/>
</dbReference>
<gene>
    <name evidence="1" type="ORF">SAMN04515672_3564</name>
</gene>
<dbReference type="Pfam" id="PF01144">
    <property type="entry name" value="CoA_trans"/>
    <property type="match status" value="1"/>
</dbReference>
<sequence>MNYTKSELMVVAAARELENDDSVLVGIGKPNLACNVAKRTHAPELKMVYESGTIGSNPSSPPLSIGDPVLASGAVSIEPMRNGFNYYLQAGRLDVGFLGGAQIDKYGNINSTVIGDYDDPTVRLPGSGGACEIAGHVDRTLMVTPHSERRFPEEVDFITSPGFVDGREGREELGLDGGPEAVITDLAVCRFDERGEMYVDTLHPNASREDVRAETGWEIEFADDLGTTPEPNEEELRLIREDLDPNEMYTDQAE</sequence>
<keyword evidence="2" id="KW-1185">Reference proteome</keyword>
<dbReference type="RefSeq" id="WP_090310105.1">
    <property type="nucleotide sequence ID" value="NZ_FNFE01000005.1"/>
</dbReference>
<dbReference type="STRING" id="1095776.SAMN04515672_3564"/>
<dbReference type="AlphaFoldDB" id="A0A1G9DEZ9"/>
<reference evidence="2" key="1">
    <citation type="submission" date="2016-10" db="EMBL/GenBank/DDBJ databases">
        <authorList>
            <person name="Varghese N."/>
            <person name="Submissions S."/>
        </authorList>
    </citation>
    <scope>NUCLEOTIDE SEQUENCE [LARGE SCALE GENOMIC DNA]</scope>
    <source>
        <strain evidence="2">B4,CECT 8067,JCM 17497</strain>
    </source>
</reference>
<dbReference type="PANTHER" id="PTHR43293:SF3">
    <property type="entry name" value="CHOLESTEROL RING-CLEAVING HYDROLASE IPDB SUBUNIT"/>
    <property type="match status" value="1"/>
</dbReference>
<dbReference type="Gene3D" id="3.40.1080.10">
    <property type="entry name" value="Glutaconate Coenzyme A-transferase"/>
    <property type="match status" value="1"/>
</dbReference>